<evidence type="ECO:0000313" key="3">
    <source>
        <dbReference type="Proteomes" id="UP000774804"/>
    </source>
</evidence>
<gene>
    <name evidence="2" type="ORF">PC115_g22250</name>
</gene>
<proteinExistence type="predicted"/>
<accession>A0A8T1AJZ3</accession>
<name>A0A8T1AJZ3_9STRA</name>
<reference evidence="2" key="1">
    <citation type="submission" date="2018-10" db="EMBL/GenBank/DDBJ databases">
        <title>Effector identification in a new, highly contiguous assembly of the strawberry crown rot pathogen Phytophthora cactorum.</title>
        <authorList>
            <person name="Armitage A.D."/>
            <person name="Nellist C.F."/>
            <person name="Bates H."/>
            <person name="Vickerstaff R.J."/>
            <person name="Harrison R.J."/>
        </authorList>
    </citation>
    <scope>NUCLEOTIDE SEQUENCE</scope>
    <source>
        <strain evidence="2">4032</strain>
    </source>
</reference>
<evidence type="ECO:0000256" key="1">
    <source>
        <dbReference type="SAM" id="MobiDB-lite"/>
    </source>
</evidence>
<evidence type="ECO:0000313" key="2">
    <source>
        <dbReference type="EMBL" id="KAG2881387.1"/>
    </source>
</evidence>
<sequence length="68" mass="7837">MHRNRVRPAADTPTHPPPPRHRARISKIHHSYPTPIRSWGRHVEQEGFLSSLGVLGCDQRELPDRGRD</sequence>
<feature type="region of interest" description="Disordered" evidence="1">
    <location>
        <begin position="1"/>
        <end position="25"/>
    </location>
</feature>
<comment type="caution">
    <text evidence="2">The sequence shown here is derived from an EMBL/GenBank/DDBJ whole genome shotgun (WGS) entry which is preliminary data.</text>
</comment>
<protein>
    <submittedName>
        <fullName evidence="2">Uncharacterized protein</fullName>
    </submittedName>
</protein>
<dbReference type="AlphaFoldDB" id="A0A8T1AJZ3"/>
<dbReference type="Proteomes" id="UP000774804">
    <property type="component" value="Unassembled WGS sequence"/>
</dbReference>
<organism evidence="2 3">
    <name type="scientific">Phytophthora cactorum</name>
    <dbReference type="NCBI Taxonomy" id="29920"/>
    <lineage>
        <taxon>Eukaryota</taxon>
        <taxon>Sar</taxon>
        <taxon>Stramenopiles</taxon>
        <taxon>Oomycota</taxon>
        <taxon>Peronosporomycetes</taxon>
        <taxon>Peronosporales</taxon>
        <taxon>Peronosporaceae</taxon>
        <taxon>Phytophthora</taxon>
    </lineage>
</organism>
<dbReference type="EMBL" id="RCMI01001772">
    <property type="protein sequence ID" value="KAG2881387.1"/>
    <property type="molecule type" value="Genomic_DNA"/>
</dbReference>